<dbReference type="AlphaFoldDB" id="A0A8T8T6K9"/>
<dbReference type="EMBL" id="LWDD02000886">
    <property type="protein sequence ID" value="KAE8255870.1"/>
    <property type="molecule type" value="Genomic_DNA"/>
</dbReference>
<name>A0A8T8T6K9_9BASI</name>
<accession>A0A8T8T6K9</accession>
<comment type="caution">
    <text evidence="2">The sequence shown here is derived from an EMBL/GenBank/DDBJ whole genome shotgun (WGS) entry which is preliminary data.</text>
</comment>
<reference evidence="2" key="1">
    <citation type="submission" date="2016-04" db="EMBL/GenBank/DDBJ databases">
        <authorList>
            <person name="Nguyen H.D."/>
            <person name="Kesanakurti P."/>
            <person name="Cullis J."/>
            <person name="Levesque C.A."/>
            <person name="Hambleton S."/>
        </authorList>
    </citation>
    <scope>NUCLEOTIDE SEQUENCE</scope>
    <source>
        <strain evidence="2">DAOMC 238032</strain>
    </source>
</reference>
<feature type="region of interest" description="Disordered" evidence="1">
    <location>
        <begin position="1"/>
        <end position="35"/>
    </location>
</feature>
<evidence type="ECO:0000313" key="3">
    <source>
        <dbReference type="Proteomes" id="UP000077671"/>
    </source>
</evidence>
<proteinExistence type="predicted"/>
<organism evidence="2 3">
    <name type="scientific">Tilletia caries</name>
    <name type="common">wheat bunt fungus</name>
    <dbReference type="NCBI Taxonomy" id="13290"/>
    <lineage>
        <taxon>Eukaryota</taxon>
        <taxon>Fungi</taxon>
        <taxon>Dikarya</taxon>
        <taxon>Basidiomycota</taxon>
        <taxon>Ustilaginomycotina</taxon>
        <taxon>Exobasidiomycetes</taxon>
        <taxon>Tilletiales</taxon>
        <taxon>Tilletiaceae</taxon>
        <taxon>Tilletia</taxon>
    </lineage>
</organism>
<dbReference type="Proteomes" id="UP000077671">
    <property type="component" value="Unassembled WGS sequence"/>
</dbReference>
<reference evidence="2" key="2">
    <citation type="journal article" date="2019" name="IMA Fungus">
        <title>Genome sequencing and comparison of five Tilletia species to identify candidate genes for the detection of regulated species infecting wheat.</title>
        <authorList>
            <person name="Nguyen H.D.T."/>
            <person name="Sultana T."/>
            <person name="Kesanakurti P."/>
            <person name="Hambleton S."/>
        </authorList>
    </citation>
    <scope>NUCLEOTIDE SEQUENCE</scope>
    <source>
        <strain evidence="2">DAOMC 238032</strain>
    </source>
</reference>
<protein>
    <submittedName>
        <fullName evidence="2">Uncharacterized protein</fullName>
    </submittedName>
</protein>
<gene>
    <name evidence="2" type="ORF">A4X03_0g5497</name>
</gene>
<evidence type="ECO:0000313" key="2">
    <source>
        <dbReference type="EMBL" id="KAE8255870.1"/>
    </source>
</evidence>
<sequence>MVRHEAAEALGGGIAEEAAESDPPHTDAKPAAGQQVSIDDVVKELKRWAKDMNAPRVVRESCIVALDEMAYNNDPTQFQRVADVPSLPPSIAAA</sequence>
<evidence type="ECO:0000256" key="1">
    <source>
        <dbReference type="SAM" id="MobiDB-lite"/>
    </source>
</evidence>